<dbReference type="PANTHER" id="PTHR36838">
    <property type="entry name" value="AUXIN EFFLUX CARRIER FAMILY PROTEIN"/>
    <property type="match status" value="1"/>
</dbReference>
<evidence type="ECO:0000313" key="10">
    <source>
        <dbReference type="Proteomes" id="UP000290759"/>
    </source>
</evidence>
<feature type="transmembrane region" description="Helical" evidence="8">
    <location>
        <begin position="121"/>
        <end position="145"/>
    </location>
</feature>
<keyword evidence="5 8" id="KW-0812">Transmembrane</keyword>
<evidence type="ECO:0000256" key="2">
    <source>
        <dbReference type="ARBA" id="ARBA00010145"/>
    </source>
</evidence>
<dbReference type="Gene3D" id="1.20.1530.20">
    <property type="match status" value="1"/>
</dbReference>
<feature type="transmembrane region" description="Helical" evidence="8">
    <location>
        <begin position="65"/>
        <end position="83"/>
    </location>
</feature>
<feature type="transmembrane region" description="Helical" evidence="8">
    <location>
        <begin position="227"/>
        <end position="249"/>
    </location>
</feature>
<feature type="transmembrane region" description="Helical" evidence="8">
    <location>
        <begin position="195"/>
        <end position="215"/>
    </location>
</feature>
<dbReference type="PANTHER" id="PTHR36838:SF3">
    <property type="entry name" value="TRANSPORTER AUXIN EFFLUX CARRIER EC FAMILY"/>
    <property type="match status" value="1"/>
</dbReference>
<reference evidence="9 10" key="2">
    <citation type="submission" date="2019-02" db="EMBL/GenBank/DDBJ databases">
        <title>'Lichenibacterium ramalinii' gen. nov. sp. nov., 'Lichenibacterium minor' gen. nov. sp. nov.</title>
        <authorList>
            <person name="Pankratov T."/>
        </authorList>
    </citation>
    <scope>NUCLEOTIDE SEQUENCE [LARGE SCALE GENOMIC DNA]</scope>
    <source>
        <strain evidence="9 10">RmlP026</strain>
    </source>
</reference>
<feature type="transmembrane region" description="Helical" evidence="8">
    <location>
        <begin position="95"/>
        <end position="115"/>
    </location>
</feature>
<feature type="transmembrane region" description="Helical" evidence="8">
    <location>
        <begin position="255"/>
        <end position="275"/>
    </location>
</feature>
<evidence type="ECO:0000256" key="8">
    <source>
        <dbReference type="SAM" id="Phobius"/>
    </source>
</evidence>
<dbReference type="EMBL" id="QYBB01000007">
    <property type="protein sequence ID" value="RYC32384.1"/>
    <property type="molecule type" value="Genomic_DNA"/>
</dbReference>
<comment type="subcellular location">
    <subcellularLocation>
        <location evidence="1">Cell membrane</location>
        <topology evidence="1">Multi-pass membrane protein</topology>
    </subcellularLocation>
</comment>
<evidence type="ECO:0000313" key="9">
    <source>
        <dbReference type="EMBL" id="RYC32384.1"/>
    </source>
</evidence>
<accession>A0A4V1RUU6</accession>
<dbReference type="InterPro" id="IPR038770">
    <property type="entry name" value="Na+/solute_symporter_sf"/>
</dbReference>
<comment type="similarity">
    <text evidence="2">Belongs to the auxin efflux carrier (TC 2.A.69) family.</text>
</comment>
<dbReference type="RefSeq" id="WP_129225373.1">
    <property type="nucleotide sequence ID" value="NZ_QYBB01000007.1"/>
</dbReference>
<dbReference type="OrthoDB" id="9810457at2"/>
<keyword evidence="3" id="KW-0813">Transport</keyword>
<comment type="caution">
    <text evidence="9">The sequence shown here is derived from an EMBL/GenBank/DDBJ whole genome shotgun (WGS) entry which is preliminary data.</text>
</comment>
<name>A0A4V1RUU6_9HYPH</name>
<keyword evidence="7 8" id="KW-0472">Membrane</keyword>
<gene>
    <name evidence="9" type="ORF">D3273_08305</name>
</gene>
<organism evidence="9 10">
    <name type="scientific">Lichenibacterium minor</name>
    <dbReference type="NCBI Taxonomy" id="2316528"/>
    <lineage>
        <taxon>Bacteria</taxon>
        <taxon>Pseudomonadati</taxon>
        <taxon>Pseudomonadota</taxon>
        <taxon>Alphaproteobacteria</taxon>
        <taxon>Hyphomicrobiales</taxon>
        <taxon>Lichenihabitantaceae</taxon>
        <taxon>Lichenibacterium</taxon>
    </lineage>
</organism>
<dbReference type="Pfam" id="PF03547">
    <property type="entry name" value="Mem_trans"/>
    <property type="match status" value="1"/>
</dbReference>
<evidence type="ECO:0000256" key="3">
    <source>
        <dbReference type="ARBA" id="ARBA00022448"/>
    </source>
</evidence>
<feature type="transmembrane region" description="Helical" evidence="8">
    <location>
        <begin position="287"/>
        <end position="307"/>
    </location>
</feature>
<evidence type="ECO:0000256" key="4">
    <source>
        <dbReference type="ARBA" id="ARBA00022475"/>
    </source>
</evidence>
<evidence type="ECO:0000256" key="5">
    <source>
        <dbReference type="ARBA" id="ARBA00022692"/>
    </source>
</evidence>
<feature type="transmembrane region" description="Helical" evidence="8">
    <location>
        <begin position="7"/>
        <end position="27"/>
    </location>
</feature>
<proteinExistence type="inferred from homology"/>
<keyword evidence="6 8" id="KW-1133">Transmembrane helix</keyword>
<keyword evidence="4" id="KW-1003">Cell membrane</keyword>
<evidence type="ECO:0000256" key="7">
    <source>
        <dbReference type="ARBA" id="ARBA00023136"/>
    </source>
</evidence>
<dbReference type="InterPro" id="IPR004776">
    <property type="entry name" value="Mem_transp_PIN-like"/>
</dbReference>
<dbReference type="Proteomes" id="UP000290759">
    <property type="component" value="Unassembled WGS sequence"/>
</dbReference>
<evidence type="ECO:0000256" key="6">
    <source>
        <dbReference type="ARBA" id="ARBA00022989"/>
    </source>
</evidence>
<feature type="transmembrane region" description="Helical" evidence="8">
    <location>
        <begin position="34"/>
        <end position="53"/>
    </location>
</feature>
<protein>
    <submittedName>
        <fullName evidence="9">AEC family transporter</fullName>
    </submittedName>
</protein>
<dbReference type="GO" id="GO:0005886">
    <property type="term" value="C:plasma membrane"/>
    <property type="evidence" value="ECO:0007669"/>
    <property type="project" value="UniProtKB-SubCell"/>
</dbReference>
<dbReference type="GO" id="GO:0055085">
    <property type="term" value="P:transmembrane transport"/>
    <property type="evidence" value="ECO:0007669"/>
    <property type="project" value="InterPro"/>
</dbReference>
<evidence type="ECO:0000256" key="1">
    <source>
        <dbReference type="ARBA" id="ARBA00004651"/>
    </source>
</evidence>
<dbReference type="AlphaFoldDB" id="A0A4V1RUU6"/>
<sequence>MNPVIDAVLPVFALIGVGYLAGARGLLGPSVTDALNLFVVWLALPALLFGATARMSFADIDHPGFALATGAGIALTFGLSMLLDRRPGKRLADRAIEGLDAAYANTGFLGIPLGLGLFGQGVLPALVISTLLTACLLFGFAIVLIEVDLATTPSLRRTFGKVGRSLCRNPLLASPVAGGLWAATGLPLPVPVDRFVALLGAAAGPCALVTIGLFLHGQRERADPREVGRLVALKLVAQPLLTLGFAWFVPMPKPWFDSALLLAALPTGTGPFMLAKLYEREAAATSRAILLSTVLSVATVSALVVLIGR</sequence>
<reference evidence="9 10" key="1">
    <citation type="submission" date="2018-12" db="EMBL/GenBank/DDBJ databases">
        <authorList>
            <person name="Grouzdev D.S."/>
            <person name="Krutkina M.S."/>
        </authorList>
    </citation>
    <scope>NUCLEOTIDE SEQUENCE [LARGE SCALE GENOMIC DNA]</scope>
    <source>
        <strain evidence="9 10">RmlP026</strain>
    </source>
</reference>
<feature type="transmembrane region" description="Helical" evidence="8">
    <location>
        <begin position="166"/>
        <end position="183"/>
    </location>
</feature>
<keyword evidence="10" id="KW-1185">Reference proteome</keyword>